<dbReference type="Proteomes" id="UP001642409">
    <property type="component" value="Unassembled WGS sequence"/>
</dbReference>
<dbReference type="InterPro" id="IPR000571">
    <property type="entry name" value="Znf_CCCH"/>
</dbReference>
<dbReference type="AlphaFoldDB" id="A0AA86NPD6"/>
<dbReference type="EMBL" id="CAXDID020000114">
    <property type="protein sequence ID" value="CAL6030125.1"/>
    <property type="molecule type" value="Genomic_DNA"/>
</dbReference>
<evidence type="ECO:0000256" key="3">
    <source>
        <dbReference type="ARBA" id="ARBA00022771"/>
    </source>
</evidence>
<protein>
    <recommendedName>
        <fullName evidence="6">C3H1-type domain-containing protein</fullName>
    </recommendedName>
</protein>
<organism evidence="7">
    <name type="scientific">Hexamita inflata</name>
    <dbReference type="NCBI Taxonomy" id="28002"/>
    <lineage>
        <taxon>Eukaryota</taxon>
        <taxon>Metamonada</taxon>
        <taxon>Diplomonadida</taxon>
        <taxon>Hexamitidae</taxon>
        <taxon>Hexamitinae</taxon>
        <taxon>Hexamita</taxon>
    </lineage>
</organism>
<evidence type="ECO:0000313" key="11">
    <source>
        <dbReference type="EMBL" id="CAL6102126.1"/>
    </source>
</evidence>
<evidence type="ECO:0000256" key="5">
    <source>
        <dbReference type="PROSITE-ProRule" id="PRU00723"/>
    </source>
</evidence>
<evidence type="ECO:0000256" key="1">
    <source>
        <dbReference type="ARBA" id="ARBA00022723"/>
    </source>
</evidence>
<feature type="domain" description="C3H1-type" evidence="6">
    <location>
        <begin position="81"/>
        <end position="102"/>
    </location>
</feature>
<accession>A0AA86NPD6</accession>
<dbReference type="Gene3D" id="3.30.1370.210">
    <property type="match status" value="1"/>
</dbReference>
<evidence type="ECO:0000313" key="7">
    <source>
        <dbReference type="EMBL" id="CAI9922365.1"/>
    </source>
</evidence>
<reference evidence="9 12" key="2">
    <citation type="submission" date="2024-07" db="EMBL/GenBank/DDBJ databases">
        <authorList>
            <person name="Akdeniz Z."/>
        </authorList>
    </citation>
    <scope>NUCLEOTIDE SEQUENCE [LARGE SCALE GENOMIC DNA]</scope>
</reference>
<dbReference type="EMBL" id="CATOUU010000638">
    <property type="protein sequence ID" value="CAI9936603.1"/>
    <property type="molecule type" value="Genomic_DNA"/>
</dbReference>
<evidence type="ECO:0000256" key="4">
    <source>
        <dbReference type="ARBA" id="ARBA00022833"/>
    </source>
</evidence>
<dbReference type="GO" id="GO:0043484">
    <property type="term" value="P:regulation of RNA splicing"/>
    <property type="evidence" value="ECO:0007669"/>
    <property type="project" value="TreeGrafter"/>
</dbReference>
<evidence type="ECO:0000256" key="2">
    <source>
        <dbReference type="ARBA" id="ARBA00022737"/>
    </source>
</evidence>
<reference evidence="7" key="1">
    <citation type="submission" date="2023-06" db="EMBL/GenBank/DDBJ databases">
        <authorList>
            <person name="Kurt Z."/>
        </authorList>
    </citation>
    <scope>NUCLEOTIDE SEQUENCE</scope>
</reference>
<dbReference type="EMBL" id="CATOUU010000248">
    <property type="protein sequence ID" value="CAI9922365.1"/>
    <property type="molecule type" value="Genomic_DNA"/>
</dbReference>
<evidence type="ECO:0000313" key="9">
    <source>
        <dbReference type="EMBL" id="CAL5989984.1"/>
    </source>
</evidence>
<evidence type="ECO:0000313" key="12">
    <source>
        <dbReference type="Proteomes" id="UP001642409"/>
    </source>
</evidence>
<dbReference type="PANTHER" id="PTHR12675:SF12">
    <property type="entry name" value="PROTEIN MUSCLEBLIND"/>
    <property type="match status" value="1"/>
</dbReference>
<dbReference type="PANTHER" id="PTHR12675">
    <property type="entry name" value="MUSCLEBLIND-LIKE PROTEIN"/>
    <property type="match status" value="1"/>
</dbReference>
<keyword evidence="4 5" id="KW-0862">Zinc</keyword>
<name>A0AA86NPD6_9EUKA</name>
<dbReference type="Pfam" id="PF22628">
    <property type="entry name" value="zf-CCCH_10"/>
    <property type="match status" value="1"/>
</dbReference>
<evidence type="ECO:0000313" key="8">
    <source>
        <dbReference type="EMBL" id="CAI9936603.1"/>
    </source>
</evidence>
<evidence type="ECO:0000259" key="6">
    <source>
        <dbReference type="PROSITE" id="PS50103"/>
    </source>
</evidence>
<keyword evidence="3 5" id="KW-0863">Zinc-finger</keyword>
<feature type="zinc finger region" description="C3H1-type" evidence="5">
    <location>
        <begin position="120"/>
        <end position="146"/>
    </location>
</feature>
<sequence>MNLDIFPLSATEEPSSSFDPLIFSSMPMAPPGFENSFSEGDRRIPVSFSQNYFTKLEPLVEEQPKRNYPRSALTIENLDMLCKNYMRGGCDFVGCKFYHPTPTELIVYSKRIQTFYLQKFGPVDICRDFLNNCCDRPQCKYKHPDAYWLGVYQKFNNNEDECGVALARVEQLSIPKKSFKLSDVPK</sequence>
<dbReference type="InterPro" id="IPR054429">
    <property type="entry name" value="Znf-CCCH_Muscleblind-like"/>
</dbReference>
<proteinExistence type="predicted"/>
<dbReference type="EMBL" id="CAXDID020000552">
    <property type="protein sequence ID" value="CAL6102126.1"/>
    <property type="molecule type" value="Genomic_DNA"/>
</dbReference>
<dbReference type="GO" id="GO:0008270">
    <property type="term" value="F:zinc ion binding"/>
    <property type="evidence" value="ECO:0007669"/>
    <property type="project" value="UniProtKB-KW"/>
</dbReference>
<dbReference type="PROSITE" id="PS50103">
    <property type="entry name" value="ZF_C3H1"/>
    <property type="match status" value="2"/>
</dbReference>
<keyword evidence="12" id="KW-1185">Reference proteome</keyword>
<dbReference type="EMBL" id="CAXDID020000024">
    <property type="protein sequence ID" value="CAL5989984.1"/>
    <property type="molecule type" value="Genomic_DNA"/>
</dbReference>
<keyword evidence="1 5" id="KW-0479">Metal-binding</keyword>
<evidence type="ECO:0000313" key="10">
    <source>
        <dbReference type="EMBL" id="CAL6030125.1"/>
    </source>
</evidence>
<dbReference type="GO" id="GO:0003723">
    <property type="term" value="F:RNA binding"/>
    <property type="evidence" value="ECO:0007669"/>
    <property type="project" value="TreeGrafter"/>
</dbReference>
<comment type="caution">
    <text evidence="7">The sequence shown here is derived from an EMBL/GenBank/DDBJ whole genome shotgun (WGS) entry which is preliminary data.</text>
</comment>
<feature type="zinc finger region" description="C3H1-type" evidence="5">
    <location>
        <begin position="81"/>
        <end position="102"/>
    </location>
</feature>
<feature type="domain" description="C3H1-type" evidence="6">
    <location>
        <begin position="120"/>
        <end position="146"/>
    </location>
</feature>
<gene>
    <name evidence="7" type="ORF">HINF_LOCUS10010</name>
    <name evidence="9" type="ORF">HINF_LOCUS11127</name>
    <name evidence="8" type="ORF">HINF_LOCUS24248</name>
    <name evidence="10" type="ORF">HINF_LOCUS33002</name>
    <name evidence="11" type="ORF">HINF_LOCUS71517</name>
</gene>
<keyword evidence="2" id="KW-0677">Repeat</keyword>